<name>V4UZF0_CITCL</name>
<keyword evidence="2" id="KW-1185">Reference proteome</keyword>
<reference evidence="1 2" key="1">
    <citation type="submission" date="2013-10" db="EMBL/GenBank/DDBJ databases">
        <authorList>
            <consortium name="International Citrus Genome Consortium"/>
            <person name="Jenkins J."/>
            <person name="Schmutz J."/>
            <person name="Prochnik S."/>
            <person name="Rokhsar D."/>
            <person name="Gmitter F."/>
            <person name="Ollitrault P."/>
            <person name="Machado M."/>
            <person name="Talon M."/>
            <person name="Wincker P."/>
            <person name="Jaillon O."/>
            <person name="Morgante M."/>
        </authorList>
    </citation>
    <scope>NUCLEOTIDE SEQUENCE</scope>
    <source>
        <strain evidence="2">cv. Clemenules</strain>
    </source>
</reference>
<accession>V4UZF0</accession>
<protein>
    <submittedName>
        <fullName evidence="1">Uncharacterized protein</fullName>
    </submittedName>
</protein>
<evidence type="ECO:0000313" key="1">
    <source>
        <dbReference type="EMBL" id="ESR44839.1"/>
    </source>
</evidence>
<evidence type="ECO:0000313" key="2">
    <source>
        <dbReference type="Proteomes" id="UP000030687"/>
    </source>
</evidence>
<organism evidence="1 2">
    <name type="scientific">Citrus clementina</name>
    <name type="common">Clementine</name>
    <name type="synonym">Citrus deliciosa x Citrus sinensis</name>
    <dbReference type="NCBI Taxonomy" id="85681"/>
    <lineage>
        <taxon>Eukaryota</taxon>
        <taxon>Viridiplantae</taxon>
        <taxon>Streptophyta</taxon>
        <taxon>Embryophyta</taxon>
        <taxon>Tracheophyta</taxon>
        <taxon>Spermatophyta</taxon>
        <taxon>Magnoliopsida</taxon>
        <taxon>eudicotyledons</taxon>
        <taxon>Gunneridae</taxon>
        <taxon>Pentapetalae</taxon>
        <taxon>rosids</taxon>
        <taxon>malvids</taxon>
        <taxon>Sapindales</taxon>
        <taxon>Rutaceae</taxon>
        <taxon>Aurantioideae</taxon>
        <taxon>Citrus</taxon>
    </lineage>
</organism>
<dbReference type="EMBL" id="KI536799">
    <property type="protein sequence ID" value="ESR44839.1"/>
    <property type="molecule type" value="Genomic_DNA"/>
</dbReference>
<dbReference type="Gramene" id="ESR44839">
    <property type="protein sequence ID" value="ESR44839"/>
    <property type="gene ID" value="CICLE_v10003693mg"/>
</dbReference>
<dbReference type="Proteomes" id="UP000030687">
    <property type="component" value="Unassembled WGS sequence"/>
</dbReference>
<gene>
    <name evidence="1" type="ORF">CICLE_v10003693mg</name>
</gene>
<dbReference type="KEGG" id="cic:CICLE_v10003693mg"/>
<dbReference type="AlphaFoldDB" id="V4UZF0"/>
<sequence>MPHTWRSSKFLRDSSLHPLRPSTPSPPLTWNSSNVRRLSNLAIPAGMCPKESVLSFSKCFMFINFPIP</sequence>
<proteinExistence type="predicted"/>
<dbReference type="InParanoid" id="V4UZF0"/>